<reference evidence="2 3" key="1">
    <citation type="submission" date="2019-03" db="EMBL/GenBank/DDBJ databases">
        <title>Paraburkholderia sp. isolated from native Mimosa gymnas in Guartela State Park, Brazil.</title>
        <authorList>
            <person name="Paulitsch F."/>
            <person name="Hungria M."/>
            <person name="Delamuta J.R.M."/>
            <person name="Ribeiro R.A."/>
            <person name="Dall'Agnol R."/>
            <person name="Silva J.S.B."/>
        </authorList>
    </citation>
    <scope>NUCLEOTIDE SEQUENCE [LARGE SCALE GENOMIC DNA]</scope>
    <source>
        <strain evidence="2 3">CNPSo 3008</strain>
    </source>
</reference>
<dbReference type="AlphaFoldDB" id="A0A4R5L3V9"/>
<comment type="caution">
    <text evidence="2">The sequence shown here is derived from an EMBL/GenBank/DDBJ whole genome shotgun (WGS) entry which is preliminary data.</text>
</comment>
<feature type="domain" description="DUF7673" evidence="1">
    <location>
        <begin position="12"/>
        <end position="94"/>
    </location>
</feature>
<organism evidence="2 3">
    <name type="scientific">Paraburkholderia guartelaensis</name>
    <dbReference type="NCBI Taxonomy" id="2546446"/>
    <lineage>
        <taxon>Bacteria</taxon>
        <taxon>Pseudomonadati</taxon>
        <taxon>Pseudomonadota</taxon>
        <taxon>Betaproteobacteria</taxon>
        <taxon>Burkholderiales</taxon>
        <taxon>Burkholderiaceae</taxon>
        <taxon>Paraburkholderia</taxon>
    </lineage>
</organism>
<name>A0A4R5L3V9_9BURK</name>
<evidence type="ECO:0000259" key="1">
    <source>
        <dbReference type="Pfam" id="PF24720"/>
    </source>
</evidence>
<dbReference type="EMBL" id="SMOD01000066">
    <property type="protein sequence ID" value="TDG02333.1"/>
    <property type="molecule type" value="Genomic_DNA"/>
</dbReference>
<evidence type="ECO:0000313" key="2">
    <source>
        <dbReference type="EMBL" id="TDG02333.1"/>
    </source>
</evidence>
<sequence>MRPAPMLEHEKAALERLLNIAQGDTGQSCRVAGFLLAWWNAGQCGSYDLTSAWGMDDTIMEDMCVVFRLASRVHTYPDTLGYGAQFEAIVRAWRPELITE</sequence>
<proteinExistence type="predicted"/>
<dbReference type="OrthoDB" id="9796891at2"/>
<gene>
    <name evidence="2" type="ORF">E1N52_40285</name>
</gene>
<dbReference type="Pfam" id="PF24720">
    <property type="entry name" value="DUF7673"/>
    <property type="match status" value="1"/>
</dbReference>
<accession>A0A4R5L3V9</accession>
<evidence type="ECO:0000313" key="3">
    <source>
        <dbReference type="Proteomes" id="UP000295606"/>
    </source>
</evidence>
<dbReference type="Proteomes" id="UP000295606">
    <property type="component" value="Unassembled WGS sequence"/>
</dbReference>
<dbReference type="InterPro" id="IPR056090">
    <property type="entry name" value="DUF7673"/>
</dbReference>
<dbReference type="RefSeq" id="WP_133190390.1">
    <property type="nucleotide sequence ID" value="NZ_SMOD01000066.1"/>
</dbReference>
<protein>
    <recommendedName>
        <fullName evidence="1">DUF7673 domain-containing protein</fullName>
    </recommendedName>
</protein>